<evidence type="ECO:0000256" key="4">
    <source>
        <dbReference type="ARBA" id="ARBA00023136"/>
    </source>
</evidence>
<evidence type="ECO:0000259" key="6">
    <source>
        <dbReference type="Pfam" id="PF04357"/>
    </source>
</evidence>
<keyword evidence="3" id="KW-1133">Transmembrane helix</keyword>
<sequence>MLVILLLFSIVLLVFQYKPVQTWAARKVAASLSDSLHTKVNINSLYFKPFTSVVLEGFYVLDKNKDTLINTPKLEVAINGFTLFSSIKKKRLDLSLIQLDNASVYLKKQKDGNSNLKFIIDYFSSPPDTTKVKKPGKPWTIDFEKIVLNNLHFRYRNQNVDTLMRQVNFDDIDVKNFSADIRDMDIVHHIFKGDIRKLTLKEDKSGFYLKDFVGRATIDTNEIVVRDMHIQTAHSDLKNYFRMKFKSFDDFDHIEDRVYMDADFKTSEISSSDIAYFADGLDKTKFDLGLDGRIRGRVNDLRTEDLLITGGQATYVKGDFNIKGLPDWNNTFMELNFEQVATNKKDLDFLYSNFSGQPRAKVPDIIAKFGEISFKGKFTGLQNDFVAFGTFKTALGRFDPDLNLKISRKGTPSYSGKIATSNFDLGKLLETDIVGRTSLTANVKGSGDDLKTLNTKLNAQISHIRFKSYDYSNVTFNGSLIKEVAKGELTINDRNIELDANGSVDLDSKLPAYNFAANVNNANLYVLKLAKDTITMSGNIKTDFAGNTLNNTEGKFLLSNLRIVDPRTNYVVDSVYLAASGIGDNREIVLKSDMADGSLKGNYDLATLPSYFKTIIKKYIPSLKTDIVPPNTQNFTFNLQVKNIDPFLAFFVSNLKVPDRGTFIGQFDSEKKTAVFNGYVKTIQLGSTVFHDLIIDESTNNDYLGLNLSLSSINITDSLIIKNIDVTNFLKKDSLNFNIKLADKDAANQLDLYGLVQFARDTTARLKILPSDVILEHQNWRIDNQVRIRLLDGKTQISGFELANGNQKVKINGFVSDDPADKLKVEFDKFSMTTLDQLTKAADVKMKGTLNGDVVLTSLTKAPTFNSHLAIDSFTMNKTLIGDVKIVSALDSNRTRANVNMNIVNRGLKTMDVTGSYLLGKSSDESLNFALKMNQSEAIIFEPFVKDLVSNLKGTISSDLKLTGSLADPQLNGSVTLENTGVTVNYLKTAYTVNNKLNVANSVISVDNMVLKDIKGGEGIANGKVDLNDLSNPDIEVQLEANNLMALNTTFKDNHLYFGTAYATGSFNFSGPTDNMNIDIKARTNAGTVFNIPLNTSSTAEDYEFIHYVTPNDTAKAVKGPRAFHGITLNFDLSVDEKTTVKITTSYGKLEGTGVANNLKLNISSLGDFNMYGNYLITNGKFEFVAKDVVSKNFQVTQGGTIRWTGDPTNAEINMHAIYEVRTNVQPLYVAAGQTSNSAKANATVVLVQAELILTKSLLLPVIDFDFTFPTDPGIKDDLGTYLNDYNNRSQQALSVIVTRNFSSGTGNSQFTNQALTSAVNELFFTKLNSLIAHSNAIRNLDLNIRSFNDASATVHLLHDRVVLSGSLYSNTDQSGQLFYNSSSLFNSNFNNLSKDFSAQYLILKNGSLNARYSYRILNTSQTNFDLSSAQYVNALGLIYQRDFDTFGEFIRNIFHPGKKRPVNPLPEPKITPSTPPPPTPTDNASAKASDGN</sequence>
<evidence type="ECO:0000256" key="3">
    <source>
        <dbReference type="ARBA" id="ARBA00022989"/>
    </source>
</evidence>
<evidence type="ECO:0000313" key="8">
    <source>
        <dbReference type="Proteomes" id="UP000321479"/>
    </source>
</evidence>
<dbReference type="InterPro" id="IPR007452">
    <property type="entry name" value="TamB_C"/>
</dbReference>
<dbReference type="RefSeq" id="WP_147031425.1">
    <property type="nucleotide sequence ID" value="NZ_CP042436.1"/>
</dbReference>
<dbReference type="GO" id="GO:0009306">
    <property type="term" value="P:protein secretion"/>
    <property type="evidence" value="ECO:0007669"/>
    <property type="project" value="InterPro"/>
</dbReference>
<protein>
    <submittedName>
        <fullName evidence="7">Translocation/assembly module TamB</fullName>
    </submittedName>
</protein>
<keyword evidence="2" id="KW-0812">Transmembrane</keyword>
<dbReference type="EMBL" id="CP042436">
    <property type="protein sequence ID" value="QEC62848.1"/>
    <property type="molecule type" value="Genomic_DNA"/>
</dbReference>
<keyword evidence="8" id="KW-1185">Reference proteome</keyword>
<dbReference type="GO" id="GO:0005886">
    <property type="term" value="C:plasma membrane"/>
    <property type="evidence" value="ECO:0007669"/>
    <property type="project" value="InterPro"/>
</dbReference>
<accession>A0A5B8UVE3</accession>
<evidence type="ECO:0000256" key="1">
    <source>
        <dbReference type="ARBA" id="ARBA00004167"/>
    </source>
</evidence>
<reference evidence="7 8" key="1">
    <citation type="journal article" date="2017" name="Curr. Microbiol.">
        <title>Mucilaginibacter ginsenosidivorans sp. nov., Isolated from Soil of Ginseng Field.</title>
        <authorList>
            <person name="Kim M.M."/>
            <person name="Siddiqi M.Z."/>
            <person name="Im W.T."/>
        </authorList>
    </citation>
    <scope>NUCLEOTIDE SEQUENCE [LARGE SCALE GENOMIC DNA]</scope>
    <source>
        <strain evidence="7 8">Gsoil 3017</strain>
    </source>
</reference>
<dbReference type="PANTHER" id="PTHR36985">
    <property type="entry name" value="TRANSLOCATION AND ASSEMBLY MODULE SUBUNIT TAMB"/>
    <property type="match status" value="1"/>
</dbReference>
<name>A0A5B8UVE3_9SPHI</name>
<dbReference type="PANTHER" id="PTHR36985:SF1">
    <property type="entry name" value="TRANSLOCATION AND ASSEMBLY MODULE SUBUNIT TAMB"/>
    <property type="match status" value="1"/>
</dbReference>
<evidence type="ECO:0000256" key="2">
    <source>
        <dbReference type="ARBA" id="ARBA00022692"/>
    </source>
</evidence>
<feature type="region of interest" description="Disordered" evidence="5">
    <location>
        <begin position="1458"/>
        <end position="1493"/>
    </location>
</feature>
<dbReference type="OrthoDB" id="680700at2"/>
<comment type="subcellular location">
    <subcellularLocation>
        <location evidence="1">Membrane</location>
        <topology evidence="1">Single-pass membrane protein</topology>
    </subcellularLocation>
</comment>
<feature type="domain" description="Translocation and assembly module TamB C-terminal" evidence="6">
    <location>
        <begin position="1014"/>
        <end position="1444"/>
    </location>
</feature>
<dbReference type="Proteomes" id="UP000321479">
    <property type="component" value="Chromosome"/>
</dbReference>
<dbReference type="KEGG" id="mgin:FRZ54_09750"/>
<feature type="compositionally biased region" description="Polar residues" evidence="5">
    <location>
        <begin position="1483"/>
        <end position="1493"/>
    </location>
</feature>
<proteinExistence type="predicted"/>
<gene>
    <name evidence="7" type="ORF">FRZ54_09750</name>
</gene>
<evidence type="ECO:0000313" key="7">
    <source>
        <dbReference type="EMBL" id="QEC62848.1"/>
    </source>
</evidence>
<organism evidence="7 8">
    <name type="scientific">Mucilaginibacter ginsenosidivorans</name>
    <dbReference type="NCBI Taxonomy" id="398053"/>
    <lineage>
        <taxon>Bacteria</taxon>
        <taxon>Pseudomonadati</taxon>
        <taxon>Bacteroidota</taxon>
        <taxon>Sphingobacteriia</taxon>
        <taxon>Sphingobacteriales</taxon>
        <taxon>Sphingobacteriaceae</taxon>
        <taxon>Mucilaginibacter</taxon>
    </lineage>
</organism>
<feature type="compositionally biased region" description="Pro residues" evidence="5">
    <location>
        <begin position="1464"/>
        <end position="1481"/>
    </location>
</feature>
<keyword evidence="4" id="KW-0472">Membrane</keyword>
<evidence type="ECO:0000256" key="5">
    <source>
        <dbReference type="SAM" id="MobiDB-lite"/>
    </source>
</evidence>
<dbReference type="Pfam" id="PF04357">
    <property type="entry name" value="TamB"/>
    <property type="match status" value="1"/>
</dbReference>